<sequence>MKNFLIAHKRTIQIIQGILFVFFSILVWNLAAKHHLFTSFDKSFNLMICEICWATEAYLMVNKQNGVYTLILSIIPILLSVTSEFPFILIISTILIGIVNILIRIPKMQIKNYYGLFCFSLTNAIIPVTAINYMSRQYLEQSTVLNVGILVTLYFLFYNLVFKDELADAINVICIICFSGLILANFPINKDILLIALVLLSYGIQIFMRQEKITWSLLSFFIISIIAFI</sequence>
<feature type="transmembrane region" description="Helical" evidence="1">
    <location>
        <begin position="143"/>
        <end position="162"/>
    </location>
</feature>
<dbReference type="Proteomes" id="UP000313312">
    <property type="component" value="Unassembled WGS sequence"/>
</dbReference>
<evidence type="ECO:0000313" key="3">
    <source>
        <dbReference type="Proteomes" id="UP000313312"/>
    </source>
</evidence>
<accession>A0A5C4TJP5</accession>
<keyword evidence="1" id="KW-0812">Transmembrane</keyword>
<feature type="transmembrane region" description="Helical" evidence="1">
    <location>
        <begin position="192"/>
        <end position="208"/>
    </location>
</feature>
<name>A0A5C4TJP5_FRUSA</name>
<feature type="transmembrane region" description="Helical" evidence="1">
    <location>
        <begin position="113"/>
        <end position="131"/>
    </location>
</feature>
<feature type="transmembrane region" description="Helical" evidence="1">
    <location>
        <begin position="12"/>
        <end position="31"/>
    </location>
</feature>
<organism evidence="2 3">
    <name type="scientific">Fructilactobacillus sanfranciscensis</name>
    <name type="common">Lactobacillus sanfranciscensis</name>
    <dbReference type="NCBI Taxonomy" id="1625"/>
    <lineage>
        <taxon>Bacteria</taxon>
        <taxon>Bacillati</taxon>
        <taxon>Bacillota</taxon>
        <taxon>Bacilli</taxon>
        <taxon>Lactobacillales</taxon>
        <taxon>Lactobacillaceae</taxon>
        <taxon>Fructilactobacillus</taxon>
    </lineage>
</organism>
<proteinExistence type="predicted"/>
<feature type="transmembrane region" description="Helical" evidence="1">
    <location>
        <begin position="169"/>
        <end position="186"/>
    </location>
</feature>
<dbReference type="EMBL" id="QFCR01000004">
    <property type="protein sequence ID" value="TNK90786.1"/>
    <property type="molecule type" value="Genomic_DNA"/>
</dbReference>
<evidence type="ECO:0000313" key="2">
    <source>
        <dbReference type="EMBL" id="TNK90786.1"/>
    </source>
</evidence>
<keyword evidence="1" id="KW-0472">Membrane</keyword>
<keyword evidence="1" id="KW-1133">Transmembrane helix</keyword>
<dbReference type="AlphaFoldDB" id="A0A5C4TJP5"/>
<evidence type="ECO:0000256" key="1">
    <source>
        <dbReference type="SAM" id="Phobius"/>
    </source>
</evidence>
<feature type="transmembrane region" description="Helical" evidence="1">
    <location>
        <begin position="68"/>
        <end position="101"/>
    </location>
</feature>
<reference evidence="2 3" key="1">
    <citation type="submission" date="2018-05" db="EMBL/GenBank/DDBJ databases">
        <title>Lactobacillus sanfranciscensis Ah4 draft denome sequence.</title>
        <authorList>
            <person name="Zhang G."/>
        </authorList>
    </citation>
    <scope>NUCLEOTIDE SEQUENCE [LARGE SCALE GENOMIC DNA]</scope>
    <source>
        <strain evidence="2 3">Ah4</strain>
    </source>
</reference>
<dbReference type="RefSeq" id="WP_139571062.1">
    <property type="nucleotide sequence ID" value="NZ_JARBEW010000007.1"/>
</dbReference>
<comment type="caution">
    <text evidence="2">The sequence shown here is derived from an EMBL/GenBank/DDBJ whole genome shotgun (WGS) entry which is preliminary data.</text>
</comment>
<gene>
    <name evidence="2" type="ORF">DID87_02330</name>
</gene>
<protein>
    <submittedName>
        <fullName evidence="2">Uncharacterized protein</fullName>
    </submittedName>
</protein>